<dbReference type="Proteomes" id="UP000011721">
    <property type="component" value="Chromosome"/>
</dbReference>
<dbReference type="HOGENOM" id="CLU_3355823_0_0_7"/>
<keyword evidence="2" id="KW-1185">Reference proteome</keyword>
<accession>M1PJ36</accession>
<name>M1PJ36_DESSD</name>
<organism evidence="1 2">
    <name type="scientific">Desulfocapsa sulfexigens (strain DSM 10523 / SB164P1)</name>
    <dbReference type="NCBI Taxonomy" id="1167006"/>
    <lineage>
        <taxon>Bacteria</taxon>
        <taxon>Pseudomonadati</taxon>
        <taxon>Thermodesulfobacteriota</taxon>
        <taxon>Desulfobulbia</taxon>
        <taxon>Desulfobulbales</taxon>
        <taxon>Desulfocapsaceae</taxon>
        <taxon>Desulfocapsa</taxon>
    </lineage>
</organism>
<dbReference type="EMBL" id="CP003985">
    <property type="protein sequence ID" value="AGF79585.1"/>
    <property type="molecule type" value="Genomic_DNA"/>
</dbReference>
<sequence>MTNKRIVCDEKQYIINTDDKINSSKRTRPDTNFQMR</sequence>
<proteinExistence type="predicted"/>
<dbReference type="STRING" id="1167006.UWK_03056"/>
<evidence type="ECO:0000313" key="1">
    <source>
        <dbReference type="EMBL" id="AGF79585.1"/>
    </source>
</evidence>
<evidence type="ECO:0000313" key="2">
    <source>
        <dbReference type="Proteomes" id="UP000011721"/>
    </source>
</evidence>
<dbReference type="AlphaFoldDB" id="M1PJ36"/>
<protein>
    <submittedName>
        <fullName evidence="1">Uncharacterized protein</fullName>
    </submittedName>
</protein>
<dbReference type="KEGG" id="dsf:UWK_03056"/>
<gene>
    <name evidence="1" type="ordered locus">UWK_03056</name>
</gene>
<reference evidence="2" key="1">
    <citation type="journal article" date="2013" name="Stand. Genomic Sci.">
        <title>Complete genome sequence of Desulfocapsa sulfexigens, a marine deltaproteobacterium specialized in disproportionating inorganic sulfur compounds.</title>
        <authorList>
            <person name="Finster K.W."/>
            <person name="Kjeldsen K.U."/>
            <person name="Kube M."/>
            <person name="Reinhardt R."/>
            <person name="Mussmann M."/>
            <person name="Amann R."/>
            <person name="Schreiber L."/>
        </authorList>
    </citation>
    <scope>NUCLEOTIDE SEQUENCE [LARGE SCALE GENOMIC DNA]</scope>
    <source>
        <strain evidence="2">DSM 10523 / SB164P1</strain>
    </source>
</reference>